<reference evidence="2 3" key="1">
    <citation type="submission" date="2018-05" db="EMBL/GenBank/DDBJ databases">
        <title>Abyssibacter profundi OUC007T gen. nov., sp. nov, a marine bacterium isolated from seawater of the Mariana Trench.</title>
        <authorList>
            <person name="Zhou S."/>
        </authorList>
    </citation>
    <scope>NUCLEOTIDE SEQUENCE [LARGE SCALE GENOMIC DNA]</scope>
    <source>
        <strain evidence="2 3">OUC007</strain>
    </source>
</reference>
<feature type="transmembrane region" description="Helical" evidence="1">
    <location>
        <begin position="285"/>
        <end position="305"/>
    </location>
</feature>
<dbReference type="EMBL" id="QEQK01000010">
    <property type="protein sequence ID" value="PWN55463.1"/>
    <property type="molecule type" value="Genomic_DNA"/>
</dbReference>
<dbReference type="SUPFAM" id="SSF56784">
    <property type="entry name" value="HAD-like"/>
    <property type="match status" value="1"/>
</dbReference>
<dbReference type="OrthoDB" id="9803632at2"/>
<keyword evidence="3" id="KW-1185">Reference proteome</keyword>
<name>A0A363UJ60_9GAMM</name>
<protein>
    <recommendedName>
        <fullName evidence="4">UbiA family prenyltransferase</fullName>
    </recommendedName>
</protein>
<evidence type="ECO:0000256" key="1">
    <source>
        <dbReference type="SAM" id="Phobius"/>
    </source>
</evidence>
<proteinExistence type="predicted"/>
<keyword evidence="1" id="KW-1133">Transmembrane helix</keyword>
<evidence type="ECO:0008006" key="4">
    <source>
        <dbReference type="Google" id="ProtNLM"/>
    </source>
</evidence>
<keyword evidence="1" id="KW-0472">Membrane</keyword>
<dbReference type="Gene3D" id="3.40.50.1000">
    <property type="entry name" value="HAD superfamily/HAD-like"/>
    <property type="match status" value="1"/>
</dbReference>
<sequence length="358" mass="38468">MTEPAAPVQPLGPTPPRPLVVDIDHSLLRSDLFDETLIEGLRRQPLQTLLAFRRLRQGQAALKAQLAQASRLDVRVLPYNRDVQACMADAREQGRSVHLVSAADASLVAAIADHLGGVADHHGSTPDINLKGEHKAQWLAQRFGERGFDYVGDSRSDLRVWALAGHIHTVGLGGLLRRAVRRLAGQQGVSALHLSAPPAGFARWRPWRRLLRPRQWVAELILIASVWAFSGFVAGGLSASQWLAVAAYWSLGLAGRVVAGLWYAQPHRELRANTGRYANPLATGALRLRTAALVGSGLAVLGLVGTTAFGGWSLLPLALVHCSACAWSVALGPRSPWLQRLAGLARWAVAALSGLALV</sequence>
<evidence type="ECO:0000313" key="3">
    <source>
        <dbReference type="Proteomes" id="UP000251800"/>
    </source>
</evidence>
<feature type="transmembrane region" description="Helical" evidence="1">
    <location>
        <begin position="243"/>
        <end position="264"/>
    </location>
</feature>
<gene>
    <name evidence="2" type="ORF">DEH80_11755</name>
</gene>
<dbReference type="InterPro" id="IPR036412">
    <property type="entry name" value="HAD-like_sf"/>
</dbReference>
<accession>A0A363UJ60</accession>
<comment type="caution">
    <text evidence="2">The sequence shown here is derived from an EMBL/GenBank/DDBJ whole genome shotgun (WGS) entry which is preliminary data.</text>
</comment>
<dbReference type="Proteomes" id="UP000251800">
    <property type="component" value="Unassembled WGS sequence"/>
</dbReference>
<dbReference type="InterPro" id="IPR023214">
    <property type="entry name" value="HAD_sf"/>
</dbReference>
<evidence type="ECO:0000313" key="2">
    <source>
        <dbReference type="EMBL" id="PWN55463.1"/>
    </source>
</evidence>
<feature type="transmembrane region" description="Helical" evidence="1">
    <location>
        <begin position="216"/>
        <end position="237"/>
    </location>
</feature>
<dbReference type="AlphaFoldDB" id="A0A363UJ60"/>
<dbReference type="RefSeq" id="WP_109720702.1">
    <property type="nucleotide sequence ID" value="NZ_QEQK01000010.1"/>
</dbReference>
<organism evidence="2 3">
    <name type="scientific">Abyssibacter profundi</name>
    <dbReference type="NCBI Taxonomy" id="2182787"/>
    <lineage>
        <taxon>Bacteria</taxon>
        <taxon>Pseudomonadati</taxon>
        <taxon>Pseudomonadota</taxon>
        <taxon>Gammaproteobacteria</taxon>
        <taxon>Chromatiales</taxon>
        <taxon>Oceanococcaceae</taxon>
        <taxon>Abyssibacter</taxon>
    </lineage>
</organism>
<keyword evidence="1" id="KW-0812">Transmembrane</keyword>